<accession>A0A822YJV8</accession>
<organism evidence="3 4">
    <name type="scientific">Nelumbo nucifera</name>
    <name type="common">Sacred lotus</name>
    <dbReference type="NCBI Taxonomy" id="4432"/>
    <lineage>
        <taxon>Eukaryota</taxon>
        <taxon>Viridiplantae</taxon>
        <taxon>Streptophyta</taxon>
        <taxon>Embryophyta</taxon>
        <taxon>Tracheophyta</taxon>
        <taxon>Spermatophyta</taxon>
        <taxon>Magnoliopsida</taxon>
        <taxon>Proteales</taxon>
        <taxon>Nelumbonaceae</taxon>
        <taxon>Nelumbo</taxon>
    </lineage>
</organism>
<evidence type="ECO:0000256" key="2">
    <source>
        <dbReference type="SAM" id="MobiDB-lite"/>
    </source>
</evidence>
<dbReference type="AlphaFoldDB" id="A0A822YJV8"/>
<name>A0A822YJV8_NELNU</name>
<proteinExistence type="predicted"/>
<dbReference type="Proteomes" id="UP000607653">
    <property type="component" value="Unassembled WGS sequence"/>
</dbReference>
<gene>
    <name evidence="3" type="ORF">HUJ06_011254</name>
</gene>
<feature type="region of interest" description="Disordered" evidence="2">
    <location>
        <begin position="394"/>
        <end position="457"/>
    </location>
</feature>
<dbReference type="PANTHER" id="PTHR33883">
    <property type="entry name" value="WPP DOMAIN-ASSOCIATED PROTEIN"/>
    <property type="match status" value="1"/>
</dbReference>
<keyword evidence="1" id="KW-0175">Coiled coil</keyword>
<evidence type="ECO:0000313" key="4">
    <source>
        <dbReference type="Proteomes" id="UP000607653"/>
    </source>
</evidence>
<evidence type="ECO:0000256" key="1">
    <source>
        <dbReference type="SAM" id="Coils"/>
    </source>
</evidence>
<dbReference type="InterPro" id="IPR037490">
    <property type="entry name" value="WAP"/>
</dbReference>
<protein>
    <recommendedName>
        <fullName evidence="5">WPP domain-associated protein</fullName>
    </recommendedName>
</protein>
<dbReference type="PANTHER" id="PTHR33883:SF7">
    <property type="entry name" value="OS04G0521600 PROTEIN"/>
    <property type="match status" value="1"/>
</dbReference>
<evidence type="ECO:0008006" key="5">
    <source>
        <dbReference type="Google" id="ProtNLM"/>
    </source>
</evidence>
<keyword evidence="4" id="KW-1185">Reference proteome</keyword>
<reference evidence="3 4" key="1">
    <citation type="journal article" date="2020" name="Mol. Biol. Evol.">
        <title>Distinct Expression and Methylation Patterns for Genes with Different Fates following a Single Whole-Genome Duplication in Flowering Plants.</title>
        <authorList>
            <person name="Shi T."/>
            <person name="Rahmani R.S."/>
            <person name="Gugger P.F."/>
            <person name="Wang M."/>
            <person name="Li H."/>
            <person name="Zhang Y."/>
            <person name="Li Z."/>
            <person name="Wang Q."/>
            <person name="Van de Peer Y."/>
            <person name="Marchal K."/>
            <person name="Chen J."/>
        </authorList>
    </citation>
    <scope>NUCLEOTIDE SEQUENCE [LARGE SCALE GENOMIC DNA]</scope>
    <source>
        <tissue evidence="3">Leaf</tissue>
    </source>
</reference>
<sequence length="1020" mass="118273">MEEFFDGLGCRLRVLGMVADSIMIGIVNSAMEEAFERVCSKEGDIERLNEKSRFCILAIMQLEWCLKFVQEETDSYVVESSYEREKLVSDLTETRDRIQRRLEETEIAILKKDRELTERLENELKLRQALELKDMELHSLRSSLKLERTMSEEVQEFILSNRVNGDESGRDGDFCELKNSVDQQFWNIKQKLEDERINLTAGMRMISHIPSNNVDCKPDSELLGEERNWVCHKKETELYDNNKSCEFDAPSCSLRPELNAGFEKMGSDIDILKETLDIAFGMMGNAISLSEVRPMEQQWRWSIEKDIIAVVFRSFLKDIEENANLNRIEENKLAPLGFWGESHSEIVNEITILRNELEQLVTNNMVQLKPVTVVASPSQIDKGHKVIPENINLISEGDHVPPALPKSGKSNRSSKKKVIPENTNSLKENSIAEGDNVPYAVPKSGKSNRSSQKKVIPENANCLEENLISEGEHSPNALPKSGNHSSQNIEKLEHLEEQPKEGSTGQQSLVAEMTKIHESIIRQKSEELNWLKAEILREKRSSSVKEKDYDNPKKRIIDVIRRLDNIIKGNENLSECCDDRRCIHWDKLSLGNSSMRFELENKRLQQEGEELNLQFMIMEEISFLLFRGLVNELLYESYNYDSEILIREEICEIVFKEKVEEWNDYIESYNIESHIAEDIYQIAFREVVKNFDGNHCLNIIEYQEIRNEENILKDSSSSQELLNLQALIRDDVYAIFLQETVKEWIKTTGNYDLEGHIIRGQKHSCNHGFNITECYEDHLPYVNKLFQNLENLISEDVCTVFIRNMVKEWNKEMESFYIERNIREEIYWILFIEIVKDTTDVANSNLIECQPSISEAMKDVNICLKECQNAEDQDNFQEYFPFTDKLSQNLELGEQNIQHEEILIKRESGLGSPIHKIDVSSKKPIMSKVGNKKLGSNLGIEFGELEEVKDHNSATGGVKQDKNHFPWLLKKKNEELQLKGLGSMFTPLILFPKLIWDFEKKVNESMRLNVLRYFFSYILS</sequence>
<comment type="caution">
    <text evidence="3">The sequence shown here is derived from an EMBL/GenBank/DDBJ whole genome shotgun (WGS) entry which is preliminary data.</text>
</comment>
<evidence type="ECO:0000313" key="3">
    <source>
        <dbReference type="EMBL" id="DAD32403.1"/>
    </source>
</evidence>
<feature type="coiled-coil region" evidence="1">
    <location>
        <begin position="88"/>
        <end position="115"/>
    </location>
</feature>
<dbReference type="EMBL" id="DUZY01000003">
    <property type="protein sequence ID" value="DAD32403.1"/>
    <property type="molecule type" value="Genomic_DNA"/>
</dbReference>